<keyword evidence="1" id="KW-0472">Membrane</keyword>
<feature type="transmembrane region" description="Helical" evidence="1">
    <location>
        <begin position="76"/>
        <end position="104"/>
    </location>
</feature>
<comment type="caution">
    <text evidence="2">The sequence shown here is derived from an EMBL/GenBank/DDBJ whole genome shotgun (WGS) entry which is preliminary data.</text>
</comment>
<dbReference type="Proteomes" id="UP000562395">
    <property type="component" value="Unassembled WGS sequence"/>
</dbReference>
<evidence type="ECO:0000313" key="3">
    <source>
        <dbReference type="Proteomes" id="UP000562395"/>
    </source>
</evidence>
<evidence type="ECO:0000313" key="2">
    <source>
        <dbReference type="EMBL" id="MBB3858999.1"/>
    </source>
</evidence>
<name>A0A7W5ZTL2_9SPHN</name>
<gene>
    <name evidence="2" type="ORF">GGQ88_000239</name>
</gene>
<accession>A0A7W5ZTL2</accession>
<dbReference type="EMBL" id="JACICY010000001">
    <property type="protein sequence ID" value="MBB3858999.1"/>
    <property type="molecule type" value="Genomic_DNA"/>
</dbReference>
<proteinExistence type="predicted"/>
<evidence type="ECO:0000256" key="1">
    <source>
        <dbReference type="SAM" id="Phobius"/>
    </source>
</evidence>
<reference evidence="2 3" key="1">
    <citation type="submission" date="2020-08" db="EMBL/GenBank/DDBJ databases">
        <title>Genomic Encyclopedia of Type Strains, Phase IV (KMG-IV): sequencing the most valuable type-strain genomes for metagenomic binning, comparative biology and taxonomic classification.</title>
        <authorList>
            <person name="Goeker M."/>
        </authorList>
    </citation>
    <scope>NUCLEOTIDE SEQUENCE [LARGE SCALE GENOMIC DNA]</scope>
    <source>
        <strain evidence="2 3">DSM 14552</strain>
    </source>
</reference>
<keyword evidence="3" id="KW-1185">Reference proteome</keyword>
<protein>
    <submittedName>
        <fullName evidence="2">Uncharacterized protein</fullName>
    </submittedName>
</protein>
<organism evidence="2 3">
    <name type="scientific">Novosphingobium hassiacum</name>
    <dbReference type="NCBI Taxonomy" id="173676"/>
    <lineage>
        <taxon>Bacteria</taxon>
        <taxon>Pseudomonadati</taxon>
        <taxon>Pseudomonadota</taxon>
        <taxon>Alphaproteobacteria</taxon>
        <taxon>Sphingomonadales</taxon>
        <taxon>Sphingomonadaceae</taxon>
        <taxon>Novosphingobium</taxon>
    </lineage>
</organism>
<sequence length="130" mass="14300">MSDIQTKVAARRAELAQEEKIRSEKQAALAREQKIIDQEERLKVAGESTTDGLSPVEIEAILHKQAKSLWSTQDNVLVFGLVIGGLILLPVGGLGAIPIAIGLFMANSLGKRYRQTLRDRYPDKFGRADT</sequence>
<keyword evidence="1" id="KW-1133">Transmembrane helix</keyword>
<keyword evidence="1" id="KW-0812">Transmembrane</keyword>
<dbReference type="AlphaFoldDB" id="A0A7W5ZTL2"/>
<dbReference type="RefSeq" id="WP_221214450.1">
    <property type="nucleotide sequence ID" value="NZ_JACICY010000001.1"/>
</dbReference>